<dbReference type="RefSeq" id="WP_015318489.1">
    <property type="nucleotide sequence ID" value="NC_019973.1"/>
</dbReference>
<dbReference type="PROSITE" id="PS51257">
    <property type="entry name" value="PROKAR_LIPOPROTEIN"/>
    <property type="match status" value="1"/>
</dbReference>
<organism evidence="1 2">
    <name type="scientific">Mesorhizobium australicum (strain HAMBI 3006 / LMG 24608 / WSM2073)</name>
    <dbReference type="NCBI Taxonomy" id="754035"/>
    <lineage>
        <taxon>Bacteria</taxon>
        <taxon>Pseudomonadati</taxon>
        <taxon>Pseudomonadota</taxon>
        <taxon>Alphaproteobacteria</taxon>
        <taxon>Hyphomicrobiales</taxon>
        <taxon>Phyllobacteriaceae</taxon>
        <taxon>Mesorhizobium</taxon>
    </lineage>
</organism>
<protein>
    <recommendedName>
        <fullName evidence="3">Lipoprotein</fullName>
    </recommendedName>
</protein>
<accession>L0KPS1</accession>
<keyword evidence="2" id="KW-1185">Reference proteome</keyword>
<dbReference type="Proteomes" id="UP000010998">
    <property type="component" value="Chromosome"/>
</dbReference>
<dbReference type="HOGENOM" id="CLU_170273_0_0_5"/>
<sequence>MQMNRVMEHLANNGRKYTCAVAAFVLVSMVSGCQTMDTTKTGSINGRTIDYGFGKMAHHAGKVHHVKTKLLYRKPLTQMSVVTRTREEAYAAFVRPQRIDRPAPVKVSYSPGNGGQFLGHSPWICGPSGFGQRASCRSRY</sequence>
<dbReference type="AlphaFoldDB" id="L0KPS1"/>
<reference evidence="2" key="1">
    <citation type="submission" date="2012-02" db="EMBL/GenBank/DDBJ databases">
        <title>Complete sequence of Mesorhizobium australicum WSM2073.</title>
        <authorList>
            <person name="Lucas S."/>
            <person name="Han J."/>
            <person name="Lapidus A."/>
            <person name="Cheng J.-F."/>
            <person name="Goodwin L."/>
            <person name="Pitluck S."/>
            <person name="Peters L."/>
            <person name="Gu W."/>
            <person name="Detter J.C."/>
            <person name="Han C."/>
            <person name="Tapia R."/>
            <person name="Land M."/>
            <person name="Hauser L."/>
            <person name="Kyrpides N."/>
            <person name="Ivanova N."/>
            <person name="Pagani I."/>
            <person name="Reeve W.G."/>
            <person name="Howieson J.G."/>
            <person name="Tiwari R.P."/>
            <person name="O'Hara G.W."/>
            <person name="Atkins C.A."/>
            <person name="Ronson C.W."/>
            <person name="Nandasena K.G."/>
            <person name="Woyke T."/>
        </authorList>
    </citation>
    <scope>NUCLEOTIDE SEQUENCE [LARGE SCALE GENOMIC DNA]</scope>
    <source>
        <strain evidence="2">LMG 24608 / HAMBI 3006 / WSM2073</strain>
    </source>
</reference>
<proteinExistence type="predicted"/>
<dbReference type="KEGG" id="mam:Mesau_04788"/>
<gene>
    <name evidence="1" type="ordered locus">Mesau_04788</name>
</gene>
<name>L0KPS1_MESAW</name>
<evidence type="ECO:0008006" key="3">
    <source>
        <dbReference type="Google" id="ProtNLM"/>
    </source>
</evidence>
<dbReference type="GeneID" id="90992101"/>
<dbReference type="EMBL" id="CP003358">
    <property type="protein sequence ID" value="AGB47111.1"/>
    <property type="molecule type" value="Genomic_DNA"/>
</dbReference>
<evidence type="ECO:0000313" key="2">
    <source>
        <dbReference type="Proteomes" id="UP000010998"/>
    </source>
</evidence>
<evidence type="ECO:0000313" key="1">
    <source>
        <dbReference type="EMBL" id="AGB47111.1"/>
    </source>
</evidence>